<evidence type="ECO:0000313" key="2">
    <source>
        <dbReference type="Proteomes" id="UP000694001"/>
    </source>
</evidence>
<gene>
    <name evidence="1" type="ORF">KO353_11550</name>
</gene>
<keyword evidence="2" id="KW-1185">Reference proteome</keyword>
<evidence type="ECO:0000313" key="1">
    <source>
        <dbReference type="EMBL" id="QXM23920.1"/>
    </source>
</evidence>
<organism evidence="1 2">
    <name type="scientific">Elioraea tepida</name>
    <dbReference type="NCBI Taxonomy" id="2843330"/>
    <lineage>
        <taxon>Bacteria</taxon>
        <taxon>Pseudomonadati</taxon>
        <taxon>Pseudomonadota</taxon>
        <taxon>Alphaproteobacteria</taxon>
        <taxon>Acetobacterales</taxon>
        <taxon>Elioraeaceae</taxon>
        <taxon>Elioraea</taxon>
    </lineage>
</organism>
<protein>
    <submittedName>
        <fullName evidence="1">VWA domain-containing protein</fullName>
    </submittedName>
</protein>
<proteinExistence type="predicted"/>
<accession>A0A975YIL2</accession>
<name>A0A975YIL2_9PROT</name>
<sequence length="237" mass="25590">MNDRSVPDRAKRADVAAFLRKVESLPAVRAGSGRRGRLLFAIDATASRQPTWDRACFLTGHMFEATRGLGGLSMSLCYYRGYGEFAATPWLSDTDELTRRMTGVSCLGGQTQIARVLRHAAAETRKERINALVFVGDAVEEDIDRLAHLAGELGMLGCPGFFFQEGGEPLAARTFRELARLSGGAYAPFDLSSADMLRELLTAVAVYAAGGREALARLPPSRAGAAALLTHQLSGRR</sequence>
<dbReference type="EMBL" id="CP076448">
    <property type="protein sequence ID" value="QXM23920.1"/>
    <property type="molecule type" value="Genomic_DNA"/>
</dbReference>
<dbReference type="KEGG" id="elio:KO353_11550"/>
<reference evidence="1" key="1">
    <citation type="submission" date="2021-06" db="EMBL/GenBank/DDBJ databases">
        <title>Elioraea tepida, sp. nov., a moderately thermophilic aerobic anoxygenic phototrophic bacterium isolated from an alkaline siliceous hot spring mat community in Yellowstone National Park, WY, USA.</title>
        <authorList>
            <person name="Saini M.K."/>
            <person name="Yoshida S."/>
            <person name="Sebastian A."/>
            <person name="Hirose S."/>
            <person name="Hara E."/>
            <person name="Tamaki H."/>
            <person name="Soulier N.T."/>
            <person name="Albert I."/>
            <person name="Hanada S."/>
            <person name="Bryant D.A."/>
            <person name="Tank M."/>
        </authorList>
    </citation>
    <scope>NUCLEOTIDE SEQUENCE</scope>
    <source>
        <strain evidence="1">MS-P2</strain>
    </source>
</reference>
<dbReference type="Proteomes" id="UP000694001">
    <property type="component" value="Chromosome"/>
</dbReference>
<dbReference type="RefSeq" id="WP_218284853.1">
    <property type="nucleotide sequence ID" value="NZ_CP076448.1"/>
</dbReference>
<dbReference type="AlphaFoldDB" id="A0A975YIL2"/>